<evidence type="ECO:0000313" key="5">
    <source>
        <dbReference type="Proteomes" id="UP000030765"/>
    </source>
</evidence>
<gene>
    <name evidence="3" type="ORF">ZHAS_00014155</name>
</gene>
<keyword evidence="5" id="KW-1185">Reference proteome</keyword>
<feature type="signal peptide" evidence="2">
    <location>
        <begin position="1"/>
        <end position="19"/>
    </location>
</feature>
<evidence type="ECO:0000313" key="4">
    <source>
        <dbReference type="EnsemblMetazoa" id="ASIC014155-PA"/>
    </source>
</evidence>
<feature type="chain" id="PRO_5001784650" evidence="2">
    <location>
        <begin position="20"/>
        <end position="91"/>
    </location>
</feature>
<keyword evidence="2" id="KW-0732">Signal</keyword>
<dbReference type="OrthoDB" id="7791091at2759"/>
<feature type="region of interest" description="Disordered" evidence="1">
    <location>
        <begin position="72"/>
        <end position="91"/>
    </location>
</feature>
<dbReference type="EMBL" id="KE525315">
    <property type="protein sequence ID" value="KFB46156.1"/>
    <property type="molecule type" value="Genomic_DNA"/>
</dbReference>
<dbReference type="AlphaFoldDB" id="A0A084W7G2"/>
<protein>
    <submittedName>
        <fullName evidence="3">AGAP008922-PA-like protein</fullName>
    </submittedName>
</protein>
<dbReference type="VEuPathDB" id="VectorBase:ASIS006692"/>
<accession>A0A084W7G2</accession>
<evidence type="ECO:0000313" key="3">
    <source>
        <dbReference type="EMBL" id="KFB46156.1"/>
    </source>
</evidence>
<evidence type="ECO:0000256" key="1">
    <source>
        <dbReference type="SAM" id="MobiDB-lite"/>
    </source>
</evidence>
<organism evidence="3">
    <name type="scientific">Anopheles sinensis</name>
    <name type="common">Mosquito</name>
    <dbReference type="NCBI Taxonomy" id="74873"/>
    <lineage>
        <taxon>Eukaryota</taxon>
        <taxon>Metazoa</taxon>
        <taxon>Ecdysozoa</taxon>
        <taxon>Arthropoda</taxon>
        <taxon>Hexapoda</taxon>
        <taxon>Insecta</taxon>
        <taxon>Pterygota</taxon>
        <taxon>Neoptera</taxon>
        <taxon>Endopterygota</taxon>
        <taxon>Diptera</taxon>
        <taxon>Nematocera</taxon>
        <taxon>Culicoidea</taxon>
        <taxon>Culicidae</taxon>
        <taxon>Anophelinae</taxon>
        <taxon>Anopheles</taxon>
    </lineage>
</organism>
<dbReference type="EMBL" id="ATLV01021241">
    <property type="status" value="NOT_ANNOTATED_CDS"/>
    <property type="molecule type" value="Genomic_DNA"/>
</dbReference>
<reference evidence="3 5" key="1">
    <citation type="journal article" date="2014" name="BMC Genomics">
        <title>Genome sequence of Anopheles sinensis provides insight into genetics basis of mosquito competence for malaria parasites.</title>
        <authorList>
            <person name="Zhou D."/>
            <person name="Zhang D."/>
            <person name="Ding G."/>
            <person name="Shi L."/>
            <person name="Hou Q."/>
            <person name="Ye Y."/>
            <person name="Xu Y."/>
            <person name="Zhou H."/>
            <person name="Xiong C."/>
            <person name="Li S."/>
            <person name="Yu J."/>
            <person name="Hong S."/>
            <person name="Yu X."/>
            <person name="Zou P."/>
            <person name="Chen C."/>
            <person name="Chang X."/>
            <person name="Wang W."/>
            <person name="Lv Y."/>
            <person name="Sun Y."/>
            <person name="Ma L."/>
            <person name="Shen B."/>
            <person name="Zhu C."/>
        </authorList>
    </citation>
    <scope>NUCLEOTIDE SEQUENCE [LARGE SCALE GENOMIC DNA]</scope>
</reference>
<proteinExistence type="predicted"/>
<name>A0A084W7G2_ANOSI</name>
<reference evidence="4" key="2">
    <citation type="submission" date="2020-05" db="UniProtKB">
        <authorList>
            <consortium name="EnsemblMetazoa"/>
        </authorList>
    </citation>
    <scope>IDENTIFICATION</scope>
</reference>
<dbReference type="VEuPathDB" id="VectorBase:ASIC014155"/>
<evidence type="ECO:0000256" key="2">
    <source>
        <dbReference type="SAM" id="SignalP"/>
    </source>
</evidence>
<dbReference type="OMA" id="DHQGKCR"/>
<dbReference type="EnsemblMetazoa" id="ASIC014155-RA">
    <property type="protein sequence ID" value="ASIC014155-PA"/>
    <property type="gene ID" value="ASIC014155"/>
</dbReference>
<sequence>MKLTVFLFAVAVLACVVNGAPVGCEDEPEALPQPAELNARLSASKGAAQKIVDLVGNGPTKTPKLNVIDAPKNCPEGQKLDHQGKCRPVLG</sequence>
<dbReference type="Proteomes" id="UP000030765">
    <property type="component" value="Unassembled WGS sequence"/>
</dbReference>
<dbReference type="PROSITE" id="PS51257">
    <property type="entry name" value="PROKAR_LIPOPROTEIN"/>
    <property type="match status" value="1"/>
</dbReference>